<dbReference type="InterPro" id="IPR017970">
    <property type="entry name" value="Homeobox_CS"/>
</dbReference>
<keyword evidence="3 8" id="KW-0238">DNA-binding</keyword>
<keyword evidence="4 8" id="KW-0371">Homeobox</keyword>
<evidence type="ECO:0000256" key="1">
    <source>
        <dbReference type="ARBA" id="ARBA00004123"/>
    </source>
</evidence>
<evidence type="ECO:0000256" key="4">
    <source>
        <dbReference type="ARBA" id="ARBA00023155"/>
    </source>
</evidence>
<dbReference type="CDD" id="cd00086">
    <property type="entry name" value="homeodomain"/>
    <property type="match status" value="1"/>
</dbReference>
<dbReference type="Pfam" id="PF00046">
    <property type="entry name" value="Homeodomain"/>
    <property type="match status" value="1"/>
</dbReference>
<dbReference type="AlphaFoldDB" id="A0AAD8HVD3"/>
<dbReference type="Gene3D" id="1.10.10.60">
    <property type="entry name" value="Homeodomain-like"/>
    <property type="match status" value="1"/>
</dbReference>
<keyword evidence="15" id="KW-1185">Reference proteome</keyword>
<reference evidence="14" key="2">
    <citation type="submission" date="2023-05" db="EMBL/GenBank/DDBJ databases">
        <authorList>
            <person name="Schelkunov M.I."/>
        </authorList>
    </citation>
    <scope>NUCLEOTIDE SEQUENCE</scope>
    <source>
        <strain evidence="14">Hsosn_3</strain>
        <tissue evidence="14">Leaf</tissue>
    </source>
</reference>
<gene>
    <name evidence="14" type="ORF">POM88_029692</name>
</gene>
<dbReference type="PANTHER" id="PTHR24326:SF527">
    <property type="entry name" value="HOMEOBOX-LEUCINE ZIPPER PROTEIN ATHB-40"/>
    <property type="match status" value="1"/>
</dbReference>
<evidence type="ECO:0000313" key="15">
    <source>
        <dbReference type="Proteomes" id="UP001237642"/>
    </source>
</evidence>
<comment type="function">
    <text evidence="10">Transcription factor.</text>
</comment>
<dbReference type="SMART" id="SM00389">
    <property type="entry name" value="HOX"/>
    <property type="match status" value="1"/>
</dbReference>
<feature type="region of interest" description="Disordered" evidence="12">
    <location>
        <begin position="31"/>
        <end position="57"/>
    </location>
</feature>
<dbReference type="PROSITE" id="PS50071">
    <property type="entry name" value="HOMEOBOX_2"/>
    <property type="match status" value="1"/>
</dbReference>
<evidence type="ECO:0000256" key="2">
    <source>
        <dbReference type="ARBA" id="ARBA00023015"/>
    </source>
</evidence>
<reference evidence="14" key="1">
    <citation type="submission" date="2023-02" db="EMBL/GenBank/DDBJ databases">
        <title>Genome of toxic invasive species Heracleum sosnowskyi carries increased number of genes despite the absence of recent whole-genome duplications.</title>
        <authorList>
            <person name="Schelkunov M."/>
            <person name="Shtratnikova V."/>
            <person name="Makarenko M."/>
            <person name="Klepikova A."/>
            <person name="Omelchenko D."/>
            <person name="Novikova G."/>
            <person name="Obukhova E."/>
            <person name="Bogdanov V."/>
            <person name="Penin A."/>
            <person name="Logacheva M."/>
        </authorList>
    </citation>
    <scope>NUCLEOTIDE SEQUENCE</scope>
    <source>
        <strain evidence="14">Hsosn_3</strain>
        <tissue evidence="14">Leaf</tissue>
    </source>
</reference>
<evidence type="ECO:0000256" key="12">
    <source>
        <dbReference type="SAM" id="MobiDB-lite"/>
    </source>
</evidence>
<keyword evidence="11" id="KW-0175">Coiled coil</keyword>
<dbReference type="InterPro" id="IPR009057">
    <property type="entry name" value="Homeodomain-like_sf"/>
</dbReference>
<keyword evidence="5 10" id="KW-0804">Transcription</keyword>
<dbReference type="GO" id="GO:0005634">
    <property type="term" value="C:nucleus"/>
    <property type="evidence" value="ECO:0007669"/>
    <property type="project" value="UniProtKB-SubCell"/>
</dbReference>
<comment type="caution">
    <text evidence="14">The sequence shown here is derived from an EMBL/GenBank/DDBJ whole genome shotgun (WGS) entry which is preliminary data.</text>
</comment>
<proteinExistence type="inferred from homology"/>
<sequence>MSNNSLINLVEDQMVLLNHCYPDVYTQIQGQATQEKAKSRRRKSKGESSNTGFKKRKLSDEQVNMLEFHFQTDHKLDSKRKDTLASQLELHPRQVAVWFQNRRARWKSKKLEEEYLRLKTQHECTVSEKCLLKSQVLKLKEQLSEKEKEKQKLLEKISRASSNIPSSSISAGVTEPPFLGEFPMEGLESMFCLTENNYEAHGIDYWPNLYDM</sequence>
<dbReference type="SUPFAM" id="SSF46689">
    <property type="entry name" value="Homeodomain-like"/>
    <property type="match status" value="1"/>
</dbReference>
<comment type="similarity">
    <text evidence="7 10">Belongs to the HD-ZIP homeobox family. Class I subfamily.</text>
</comment>
<evidence type="ECO:0000256" key="6">
    <source>
        <dbReference type="ARBA" id="ARBA00023242"/>
    </source>
</evidence>
<dbReference type="Proteomes" id="UP001237642">
    <property type="component" value="Unassembled WGS sequence"/>
</dbReference>
<protein>
    <recommendedName>
        <fullName evidence="10">Homeobox-leucine zipper protein</fullName>
    </recommendedName>
    <alternativeName>
        <fullName evidence="10">HD-ZIP protein</fullName>
    </alternativeName>
    <alternativeName>
        <fullName evidence="10">Homeodomain transcription factor</fullName>
    </alternativeName>
</protein>
<dbReference type="PANTHER" id="PTHR24326">
    <property type="entry name" value="HOMEOBOX-LEUCINE ZIPPER PROTEIN"/>
    <property type="match status" value="1"/>
</dbReference>
<feature type="DNA-binding region" description="Homeobox" evidence="8">
    <location>
        <begin position="51"/>
        <end position="110"/>
    </location>
</feature>
<evidence type="ECO:0000256" key="9">
    <source>
        <dbReference type="RuleBase" id="RU000682"/>
    </source>
</evidence>
<evidence type="ECO:0000256" key="11">
    <source>
        <dbReference type="SAM" id="Coils"/>
    </source>
</evidence>
<dbReference type="PROSITE" id="PS00027">
    <property type="entry name" value="HOMEOBOX_1"/>
    <property type="match status" value="1"/>
</dbReference>
<evidence type="ECO:0000256" key="8">
    <source>
        <dbReference type="PROSITE-ProRule" id="PRU00108"/>
    </source>
</evidence>
<dbReference type="GO" id="GO:0043565">
    <property type="term" value="F:sequence-specific DNA binding"/>
    <property type="evidence" value="ECO:0007669"/>
    <property type="project" value="TreeGrafter"/>
</dbReference>
<evidence type="ECO:0000256" key="7">
    <source>
        <dbReference type="ARBA" id="ARBA00025748"/>
    </source>
</evidence>
<evidence type="ECO:0000256" key="3">
    <source>
        <dbReference type="ARBA" id="ARBA00023125"/>
    </source>
</evidence>
<evidence type="ECO:0000259" key="13">
    <source>
        <dbReference type="PROSITE" id="PS50071"/>
    </source>
</evidence>
<dbReference type="InterPro" id="IPR045224">
    <property type="entry name" value="HDZip_class_I_plant"/>
</dbReference>
<organism evidence="14 15">
    <name type="scientific">Heracleum sosnowskyi</name>
    <dbReference type="NCBI Taxonomy" id="360622"/>
    <lineage>
        <taxon>Eukaryota</taxon>
        <taxon>Viridiplantae</taxon>
        <taxon>Streptophyta</taxon>
        <taxon>Embryophyta</taxon>
        <taxon>Tracheophyta</taxon>
        <taxon>Spermatophyta</taxon>
        <taxon>Magnoliopsida</taxon>
        <taxon>eudicotyledons</taxon>
        <taxon>Gunneridae</taxon>
        <taxon>Pentapetalae</taxon>
        <taxon>asterids</taxon>
        <taxon>campanulids</taxon>
        <taxon>Apiales</taxon>
        <taxon>Apiaceae</taxon>
        <taxon>Apioideae</taxon>
        <taxon>apioid superclade</taxon>
        <taxon>Tordylieae</taxon>
        <taxon>Tordyliinae</taxon>
        <taxon>Heracleum</taxon>
    </lineage>
</organism>
<evidence type="ECO:0000256" key="5">
    <source>
        <dbReference type="ARBA" id="ARBA00023163"/>
    </source>
</evidence>
<dbReference type="GO" id="GO:0000981">
    <property type="term" value="F:DNA-binding transcription factor activity, RNA polymerase II-specific"/>
    <property type="evidence" value="ECO:0007669"/>
    <property type="project" value="UniProtKB-UniRule"/>
</dbReference>
<keyword evidence="6 8" id="KW-0539">Nucleus</keyword>
<evidence type="ECO:0000313" key="14">
    <source>
        <dbReference type="EMBL" id="KAK1373499.1"/>
    </source>
</evidence>
<feature type="coiled-coil region" evidence="11">
    <location>
        <begin position="101"/>
        <end position="163"/>
    </location>
</feature>
<feature type="domain" description="Homeobox" evidence="13">
    <location>
        <begin position="49"/>
        <end position="109"/>
    </location>
</feature>
<dbReference type="InterPro" id="IPR001356">
    <property type="entry name" value="HD"/>
</dbReference>
<dbReference type="GO" id="GO:0045893">
    <property type="term" value="P:positive regulation of DNA-templated transcription"/>
    <property type="evidence" value="ECO:0007669"/>
    <property type="project" value="TreeGrafter"/>
</dbReference>
<keyword evidence="2 10" id="KW-0805">Transcription regulation</keyword>
<comment type="subcellular location">
    <subcellularLocation>
        <location evidence="1 8 9">Nucleus</location>
    </subcellularLocation>
</comment>
<name>A0AAD8HVD3_9APIA</name>
<dbReference type="EMBL" id="JAUIZM010000007">
    <property type="protein sequence ID" value="KAK1373499.1"/>
    <property type="molecule type" value="Genomic_DNA"/>
</dbReference>
<accession>A0AAD8HVD3</accession>
<evidence type="ECO:0000256" key="10">
    <source>
        <dbReference type="RuleBase" id="RU369038"/>
    </source>
</evidence>